<reference evidence="5" key="1">
    <citation type="submission" date="2025-08" db="UniProtKB">
        <authorList>
            <consortium name="RefSeq"/>
        </authorList>
    </citation>
    <scope>IDENTIFICATION</scope>
    <source>
        <tissue evidence="5">Whole Larva</tissue>
    </source>
</reference>
<dbReference type="Gene3D" id="3.40.50.300">
    <property type="entry name" value="P-loop containing nucleotide triphosphate hydrolases"/>
    <property type="match status" value="1"/>
</dbReference>
<gene>
    <name evidence="5" type="primary">LOC108569111</name>
</gene>
<dbReference type="GeneID" id="108569111"/>
<sequence>MGNLCCLNRKSRKKIVLLLLGLDNAGKTVAVKNLSREPLDAVVPTVGFSVITLTYLNYDVKVYDLGGRPDIRDIWEQYFVDAHGVIFVIDSSDYERLNEAQESLTKVISHEKMRGKPLLVLANKQDHENALDDIDLIEKLQLEMLVNACESPAMVETCSASEVHAKSKIDPGIKKGYSWLINYIIREYDTLNDRVEYDMDVQNELLRKEREAKIERLRLLNEQEARRTVEDTAKQINGLPLSDVFVIKNNKFKHSDSDTSESNESLAHVYYGTIQQEVVPEETRPKSATNIVRQHLALENGHAKERFNFKMANKVAPVHLEIKKPRSATERKSESSQQDRRNLKSAGDSIFVVTNVPKLSLPVENGSGDIRVFTATLPGNVLPPISSKNRNVRYSEINHI</sequence>
<keyword evidence="1" id="KW-0547">Nucleotide-binding</keyword>
<evidence type="ECO:0000256" key="1">
    <source>
        <dbReference type="ARBA" id="ARBA00022741"/>
    </source>
</evidence>
<dbReference type="PANTHER" id="PTHR46090">
    <property type="entry name" value="ADP-RIBOSYLATION FACTOR-LIKE PROTEIN 13B"/>
    <property type="match status" value="1"/>
</dbReference>
<dbReference type="Proteomes" id="UP000695000">
    <property type="component" value="Unplaced"/>
</dbReference>
<organism evidence="4 5">
    <name type="scientific">Nicrophorus vespilloides</name>
    <name type="common">Boreal carrion beetle</name>
    <dbReference type="NCBI Taxonomy" id="110193"/>
    <lineage>
        <taxon>Eukaryota</taxon>
        <taxon>Metazoa</taxon>
        <taxon>Ecdysozoa</taxon>
        <taxon>Arthropoda</taxon>
        <taxon>Hexapoda</taxon>
        <taxon>Insecta</taxon>
        <taxon>Pterygota</taxon>
        <taxon>Neoptera</taxon>
        <taxon>Endopterygota</taxon>
        <taxon>Coleoptera</taxon>
        <taxon>Polyphaga</taxon>
        <taxon>Staphyliniformia</taxon>
        <taxon>Silphidae</taxon>
        <taxon>Nicrophorinae</taxon>
        <taxon>Nicrophorus</taxon>
    </lineage>
</organism>
<keyword evidence="4" id="KW-1185">Reference proteome</keyword>
<dbReference type="InterPro" id="IPR051995">
    <property type="entry name" value="Ciliary_GTPase"/>
</dbReference>
<dbReference type="InterPro" id="IPR006689">
    <property type="entry name" value="Small_GTPase_ARF/SAR"/>
</dbReference>
<dbReference type="NCBIfam" id="TIGR00231">
    <property type="entry name" value="small_GTP"/>
    <property type="match status" value="1"/>
</dbReference>
<evidence type="ECO:0000256" key="2">
    <source>
        <dbReference type="ARBA" id="ARBA00023134"/>
    </source>
</evidence>
<dbReference type="PANTHER" id="PTHR46090:SF2">
    <property type="entry name" value="ADP-RIBOSYLATION FACTOR-LIKE PROTEIN 13B"/>
    <property type="match status" value="1"/>
</dbReference>
<dbReference type="PROSITE" id="PS51417">
    <property type="entry name" value="ARF"/>
    <property type="match status" value="1"/>
</dbReference>
<dbReference type="RefSeq" id="XP_017786021.1">
    <property type="nucleotide sequence ID" value="XM_017930532.1"/>
</dbReference>
<evidence type="ECO:0000313" key="5">
    <source>
        <dbReference type="RefSeq" id="XP_017786021.1"/>
    </source>
</evidence>
<dbReference type="InterPro" id="IPR027417">
    <property type="entry name" value="P-loop_NTPase"/>
</dbReference>
<feature type="region of interest" description="Disordered" evidence="3">
    <location>
        <begin position="324"/>
        <end position="343"/>
    </location>
</feature>
<dbReference type="SMART" id="SM00177">
    <property type="entry name" value="ARF"/>
    <property type="match status" value="1"/>
</dbReference>
<dbReference type="Pfam" id="PF00025">
    <property type="entry name" value="Arf"/>
    <property type="match status" value="1"/>
</dbReference>
<proteinExistence type="predicted"/>
<dbReference type="InterPro" id="IPR005225">
    <property type="entry name" value="Small_GTP-bd"/>
</dbReference>
<evidence type="ECO:0000313" key="4">
    <source>
        <dbReference type="Proteomes" id="UP000695000"/>
    </source>
</evidence>
<dbReference type="SUPFAM" id="SSF52540">
    <property type="entry name" value="P-loop containing nucleoside triphosphate hydrolases"/>
    <property type="match status" value="1"/>
</dbReference>
<evidence type="ECO:0000256" key="3">
    <source>
        <dbReference type="SAM" id="MobiDB-lite"/>
    </source>
</evidence>
<protein>
    <submittedName>
        <fullName evidence="5">ADP-ribosylation factor-like protein 13B</fullName>
    </submittedName>
</protein>
<dbReference type="PRINTS" id="PR00328">
    <property type="entry name" value="SAR1GTPBP"/>
</dbReference>
<dbReference type="SMART" id="SM00178">
    <property type="entry name" value="SAR"/>
    <property type="match status" value="1"/>
</dbReference>
<accession>A0ABM1NGS1</accession>
<keyword evidence="2" id="KW-0342">GTP-binding</keyword>
<feature type="compositionally biased region" description="Basic and acidic residues" evidence="3">
    <location>
        <begin position="324"/>
        <end position="342"/>
    </location>
</feature>
<name>A0ABM1NGS1_NICVS</name>